<evidence type="ECO:0000256" key="9">
    <source>
        <dbReference type="ARBA" id="ARBA00023029"/>
    </source>
</evidence>
<comment type="cofactor">
    <cofactor evidence="2">
        <name>Mg(2+)</name>
        <dbReference type="ChEBI" id="CHEBI:18420"/>
    </cofactor>
</comment>
<sequence length="671" mass="74929">MKKSLKKQNIVKEPRYTASDIYVLEGLEPVRKRPGMYIGSTGSSGLHHLIWEVVDNAIDEAMAGYAKRVVIRLLPGRRVSVADDGRGIPIDLHKQTKKSALETVMTTLHAGAKFGGESYKVAGGLHGVGVSVVNALSSYLKAEVCKDGSLYEQEYERGTPTTKVKKSGKCSHNGTTVTFEPDQDIFGKKDLKAMPEFDWDTIISHLRQQAYLTAGTTIHIEDRRKKGEENSYSFYFKGGILSYIASLTRHFTPLHPTPFYVVKEYEGISVEVALQYVDDLQVHEMAFANNIYTPEGGMHLTGFRTGLTRVLNDYVRKNEFLKKDDENLTGEDVREGLSAIIALKIREPQFEGQTKAKLGNVEARSAVESVFSSAFNAYLEEHPKDARAIIEKVILAAKARRAAKAAKETILRKGAFGGMTLPGKLADCQSRDASATELFIVEGDSAGGSAKQARSREFQAILPIKGKILNVERARLDKMLAFKEIRALIIALGAGIENEFDLAKLRYHKIIIMTDADIDGAHIRTLLLTFFYRYFLPVIEGGYLYIAEPPLYRVQKGKSVQYAFTEKQKDIIIKELSKIKTKLPSEEISQETAEEESIKGITIQRYKGLGEMNPDQLWETTMDPQTRHMRQVSIRDAKEADVVFDVLMGADVAPRKHFIQTHAKGVKNLDI</sequence>
<feature type="domain" description="Toprim" evidence="12">
    <location>
        <begin position="436"/>
        <end position="550"/>
    </location>
</feature>
<dbReference type="GO" id="GO:0046872">
    <property type="term" value="F:metal ion binding"/>
    <property type="evidence" value="ECO:0007669"/>
    <property type="project" value="UniProtKB-KW"/>
</dbReference>
<organism evidence="13 14">
    <name type="scientific">Candidatus Ryanbacteria bacterium RIFCSPHIGHO2_01_45_13</name>
    <dbReference type="NCBI Taxonomy" id="1802112"/>
    <lineage>
        <taxon>Bacteria</taxon>
        <taxon>Candidatus Ryaniibacteriota</taxon>
    </lineage>
</organism>
<dbReference type="GO" id="GO:0003677">
    <property type="term" value="F:DNA binding"/>
    <property type="evidence" value="ECO:0007669"/>
    <property type="project" value="UniProtKB-KW"/>
</dbReference>
<dbReference type="Gene3D" id="3.30.565.10">
    <property type="entry name" value="Histidine kinase-like ATPase, C-terminal domain"/>
    <property type="match status" value="1"/>
</dbReference>
<evidence type="ECO:0000256" key="11">
    <source>
        <dbReference type="ARBA" id="ARBA00023235"/>
    </source>
</evidence>
<keyword evidence="11" id="KW-0413">Isomerase</keyword>
<dbReference type="InterPro" id="IPR013759">
    <property type="entry name" value="Topo_IIA_B_C"/>
</dbReference>
<evidence type="ECO:0000256" key="8">
    <source>
        <dbReference type="ARBA" id="ARBA00022842"/>
    </source>
</evidence>
<keyword evidence="7" id="KW-0067">ATP-binding</keyword>
<keyword evidence="9" id="KW-0799">Topoisomerase</keyword>
<dbReference type="FunFam" id="3.40.50.670:FF:000002">
    <property type="entry name" value="DNA gyrase subunit B"/>
    <property type="match status" value="1"/>
</dbReference>
<evidence type="ECO:0000256" key="1">
    <source>
        <dbReference type="ARBA" id="ARBA00000185"/>
    </source>
</evidence>
<dbReference type="NCBIfam" id="TIGR01059">
    <property type="entry name" value="gyrB"/>
    <property type="match status" value="1"/>
</dbReference>
<dbReference type="FunFam" id="3.30.565.10:FF:000002">
    <property type="entry name" value="DNA gyrase subunit B"/>
    <property type="match status" value="1"/>
</dbReference>
<dbReference type="InterPro" id="IPR006171">
    <property type="entry name" value="TOPRIM_dom"/>
</dbReference>
<dbReference type="InterPro" id="IPR013506">
    <property type="entry name" value="Topo_IIA_bsu_dom2"/>
</dbReference>
<comment type="catalytic activity">
    <reaction evidence="1">
        <text>ATP-dependent breakage, passage and rejoining of double-stranded DNA.</text>
        <dbReference type="EC" id="5.6.2.2"/>
    </reaction>
</comment>
<dbReference type="AlphaFoldDB" id="A0A1G2FUI3"/>
<dbReference type="InterPro" id="IPR014721">
    <property type="entry name" value="Ribsml_uS5_D2-typ_fold_subgr"/>
</dbReference>
<dbReference type="PRINTS" id="PR01159">
    <property type="entry name" value="DNAGYRASEB"/>
</dbReference>
<dbReference type="InterPro" id="IPR000565">
    <property type="entry name" value="Topo_IIA_B"/>
</dbReference>
<dbReference type="GO" id="GO:0034335">
    <property type="term" value="F:DNA negative supercoiling activity"/>
    <property type="evidence" value="ECO:0007669"/>
    <property type="project" value="UniProtKB-ARBA"/>
</dbReference>
<dbReference type="InterPro" id="IPR013760">
    <property type="entry name" value="Topo_IIA-like_dom_sf"/>
</dbReference>
<dbReference type="CDD" id="cd16928">
    <property type="entry name" value="HATPase_GyrB-like"/>
    <property type="match status" value="1"/>
</dbReference>
<dbReference type="NCBIfam" id="NF011501">
    <property type="entry name" value="PRK14939.1"/>
    <property type="match status" value="1"/>
</dbReference>
<dbReference type="InterPro" id="IPR036890">
    <property type="entry name" value="HATPase_C_sf"/>
</dbReference>
<dbReference type="Pfam" id="PF01751">
    <property type="entry name" value="Toprim"/>
    <property type="match status" value="1"/>
</dbReference>
<keyword evidence="8" id="KW-0460">Magnesium</keyword>
<evidence type="ECO:0000259" key="12">
    <source>
        <dbReference type="PROSITE" id="PS50880"/>
    </source>
</evidence>
<dbReference type="InterPro" id="IPR034160">
    <property type="entry name" value="TOPRIM_GyrB"/>
</dbReference>
<dbReference type="GO" id="GO:0005694">
    <property type="term" value="C:chromosome"/>
    <property type="evidence" value="ECO:0007669"/>
    <property type="project" value="InterPro"/>
</dbReference>
<dbReference type="EC" id="5.6.2.2" evidence="4"/>
<comment type="caution">
    <text evidence="13">The sequence shown here is derived from an EMBL/GenBank/DDBJ whole genome shotgun (WGS) entry which is preliminary data.</text>
</comment>
<evidence type="ECO:0000256" key="4">
    <source>
        <dbReference type="ARBA" id="ARBA00012895"/>
    </source>
</evidence>
<dbReference type="SUPFAM" id="SSF55874">
    <property type="entry name" value="ATPase domain of HSP90 chaperone/DNA topoisomerase II/histidine kinase"/>
    <property type="match status" value="1"/>
</dbReference>
<dbReference type="SMART" id="SM00433">
    <property type="entry name" value="TOP2c"/>
    <property type="match status" value="1"/>
</dbReference>
<dbReference type="PROSITE" id="PS00177">
    <property type="entry name" value="TOPOISOMERASE_II"/>
    <property type="match status" value="1"/>
</dbReference>
<dbReference type="Pfam" id="PF00986">
    <property type="entry name" value="DNA_gyraseB_C"/>
    <property type="match status" value="1"/>
</dbReference>
<dbReference type="Gene3D" id="3.40.50.670">
    <property type="match status" value="1"/>
</dbReference>
<dbReference type="InterPro" id="IPR001241">
    <property type="entry name" value="Topo_IIA"/>
</dbReference>
<dbReference type="InterPro" id="IPR020568">
    <property type="entry name" value="Ribosomal_Su5_D2-typ_SF"/>
</dbReference>
<gene>
    <name evidence="13" type="ORF">A2W41_01475</name>
</gene>
<evidence type="ECO:0000313" key="13">
    <source>
        <dbReference type="EMBL" id="OGZ41372.1"/>
    </source>
</evidence>
<dbReference type="InterPro" id="IPR018522">
    <property type="entry name" value="TopoIIA_CS"/>
</dbReference>
<dbReference type="CDD" id="cd03366">
    <property type="entry name" value="TOPRIM_TopoIIA_GyrB"/>
    <property type="match status" value="1"/>
</dbReference>
<dbReference type="FunFam" id="3.30.230.10:FF:000005">
    <property type="entry name" value="DNA gyrase subunit B"/>
    <property type="match status" value="1"/>
</dbReference>
<dbReference type="Proteomes" id="UP000176700">
    <property type="component" value="Unassembled WGS sequence"/>
</dbReference>
<dbReference type="GO" id="GO:0005524">
    <property type="term" value="F:ATP binding"/>
    <property type="evidence" value="ECO:0007669"/>
    <property type="project" value="UniProtKB-KW"/>
</dbReference>
<evidence type="ECO:0000256" key="7">
    <source>
        <dbReference type="ARBA" id="ARBA00022840"/>
    </source>
</evidence>
<dbReference type="CDD" id="cd00822">
    <property type="entry name" value="TopoII_Trans_DNA_gyrase"/>
    <property type="match status" value="1"/>
</dbReference>
<keyword evidence="5" id="KW-0479">Metal-binding</keyword>
<dbReference type="Pfam" id="PF02518">
    <property type="entry name" value="HATPase_c"/>
    <property type="match status" value="1"/>
</dbReference>
<dbReference type="Gene3D" id="3.30.230.10">
    <property type="match status" value="1"/>
</dbReference>
<evidence type="ECO:0000313" key="14">
    <source>
        <dbReference type="Proteomes" id="UP000176700"/>
    </source>
</evidence>
<dbReference type="PANTHER" id="PTHR45866">
    <property type="entry name" value="DNA GYRASE/TOPOISOMERASE SUBUNIT B"/>
    <property type="match status" value="1"/>
</dbReference>
<name>A0A1G2FUI3_9BACT</name>
<dbReference type="GO" id="GO:0006265">
    <property type="term" value="P:DNA topological change"/>
    <property type="evidence" value="ECO:0007669"/>
    <property type="project" value="InterPro"/>
</dbReference>
<keyword evidence="6" id="KW-0547">Nucleotide-binding</keyword>
<dbReference type="PROSITE" id="PS50880">
    <property type="entry name" value="TOPRIM"/>
    <property type="match status" value="1"/>
</dbReference>
<comment type="similarity">
    <text evidence="3">Belongs to the type II topoisomerase GyrB family.</text>
</comment>
<protein>
    <recommendedName>
        <fullName evidence="4">DNA topoisomerase (ATP-hydrolyzing)</fullName>
        <ecNumber evidence="4">5.6.2.2</ecNumber>
    </recommendedName>
</protein>
<dbReference type="PANTHER" id="PTHR45866:SF1">
    <property type="entry name" value="DNA GYRASE SUBUNIT B, MITOCHONDRIAL"/>
    <property type="match status" value="1"/>
</dbReference>
<evidence type="ECO:0000256" key="2">
    <source>
        <dbReference type="ARBA" id="ARBA00001946"/>
    </source>
</evidence>
<evidence type="ECO:0000256" key="6">
    <source>
        <dbReference type="ARBA" id="ARBA00022741"/>
    </source>
</evidence>
<dbReference type="PRINTS" id="PR00418">
    <property type="entry name" value="TPI2FAMILY"/>
</dbReference>
<dbReference type="InterPro" id="IPR011557">
    <property type="entry name" value="GyrB"/>
</dbReference>
<dbReference type="InterPro" id="IPR003594">
    <property type="entry name" value="HATPase_dom"/>
</dbReference>
<dbReference type="EMBL" id="MHNI01000031">
    <property type="protein sequence ID" value="OGZ41372.1"/>
    <property type="molecule type" value="Genomic_DNA"/>
</dbReference>
<dbReference type="InterPro" id="IPR002288">
    <property type="entry name" value="DNA_gyrase_B_C"/>
</dbReference>
<keyword evidence="10" id="KW-0238">DNA-binding</keyword>
<dbReference type="SUPFAM" id="SSF54211">
    <property type="entry name" value="Ribosomal protein S5 domain 2-like"/>
    <property type="match status" value="1"/>
</dbReference>
<accession>A0A1G2FUI3</accession>
<evidence type="ECO:0000256" key="3">
    <source>
        <dbReference type="ARBA" id="ARBA00010708"/>
    </source>
</evidence>
<dbReference type="SUPFAM" id="SSF56719">
    <property type="entry name" value="Type II DNA topoisomerase"/>
    <property type="match status" value="1"/>
</dbReference>
<evidence type="ECO:0000256" key="5">
    <source>
        <dbReference type="ARBA" id="ARBA00022723"/>
    </source>
</evidence>
<proteinExistence type="inferred from homology"/>
<dbReference type="SMART" id="SM00387">
    <property type="entry name" value="HATPase_c"/>
    <property type="match status" value="1"/>
</dbReference>
<dbReference type="Pfam" id="PF00204">
    <property type="entry name" value="DNA_gyraseB"/>
    <property type="match status" value="1"/>
</dbReference>
<evidence type="ECO:0000256" key="10">
    <source>
        <dbReference type="ARBA" id="ARBA00023125"/>
    </source>
</evidence>
<reference evidence="13 14" key="1">
    <citation type="journal article" date="2016" name="Nat. Commun.">
        <title>Thousands of microbial genomes shed light on interconnected biogeochemical processes in an aquifer system.</title>
        <authorList>
            <person name="Anantharaman K."/>
            <person name="Brown C.T."/>
            <person name="Hug L.A."/>
            <person name="Sharon I."/>
            <person name="Castelle C.J."/>
            <person name="Probst A.J."/>
            <person name="Thomas B.C."/>
            <person name="Singh A."/>
            <person name="Wilkins M.J."/>
            <person name="Karaoz U."/>
            <person name="Brodie E.L."/>
            <person name="Williams K.H."/>
            <person name="Hubbard S.S."/>
            <person name="Banfield J.F."/>
        </authorList>
    </citation>
    <scope>NUCLEOTIDE SEQUENCE [LARGE SCALE GENOMIC DNA]</scope>
</reference>
<dbReference type="NCBIfam" id="NF004189">
    <property type="entry name" value="PRK05644.1"/>
    <property type="match status" value="1"/>
</dbReference>